<organism evidence="6">
    <name type="scientific">freshwater metagenome</name>
    <dbReference type="NCBI Taxonomy" id="449393"/>
    <lineage>
        <taxon>unclassified sequences</taxon>
        <taxon>metagenomes</taxon>
        <taxon>ecological metagenomes</taxon>
    </lineage>
</organism>
<evidence type="ECO:0000256" key="3">
    <source>
        <dbReference type="ARBA" id="ARBA00022723"/>
    </source>
</evidence>
<keyword evidence="2" id="KW-0808">Transferase</keyword>
<dbReference type="InterPro" id="IPR036589">
    <property type="entry name" value="HCY_dom_sf"/>
</dbReference>
<evidence type="ECO:0000256" key="1">
    <source>
        <dbReference type="ARBA" id="ARBA00022603"/>
    </source>
</evidence>
<dbReference type="InterPro" id="IPR017226">
    <property type="entry name" value="BHMT-like"/>
</dbReference>
<proteinExistence type="predicted"/>
<gene>
    <name evidence="6" type="ORF">UFOPK1788_00030</name>
</gene>
<dbReference type="AlphaFoldDB" id="A0A6J6F6A3"/>
<dbReference type="PANTHER" id="PTHR46015">
    <property type="entry name" value="ZGC:172121"/>
    <property type="match status" value="1"/>
</dbReference>
<dbReference type="NCBIfam" id="NF007020">
    <property type="entry name" value="PRK09485.1"/>
    <property type="match status" value="1"/>
</dbReference>
<dbReference type="PROSITE" id="PS50970">
    <property type="entry name" value="HCY"/>
    <property type="match status" value="1"/>
</dbReference>
<dbReference type="GO" id="GO:0008898">
    <property type="term" value="F:S-adenosylmethionine-homocysteine S-methyltransferase activity"/>
    <property type="evidence" value="ECO:0007669"/>
    <property type="project" value="TreeGrafter"/>
</dbReference>
<reference evidence="6" key="1">
    <citation type="submission" date="2020-05" db="EMBL/GenBank/DDBJ databases">
        <authorList>
            <person name="Chiriac C."/>
            <person name="Salcher M."/>
            <person name="Ghai R."/>
            <person name="Kavagutti S V."/>
        </authorList>
    </citation>
    <scope>NUCLEOTIDE SEQUENCE</scope>
</reference>
<accession>A0A6J6F6A3</accession>
<dbReference type="Gene3D" id="3.20.20.330">
    <property type="entry name" value="Homocysteine-binding-like domain"/>
    <property type="match status" value="1"/>
</dbReference>
<evidence type="ECO:0000256" key="2">
    <source>
        <dbReference type="ARBA" id="ARBA00022679"/>
    </source>
</evidence>
<keyword evidence="3" id="KW-0479">Metal-binding</keyword>
<dbReference type="PANTHER" id="PTHR46015:SF1">
    <property type="entry name" value="HOMOCYSTEINE S-METHYLTRANSFERASE-LIKE ISOFORM 1"/>
    <property type="match status" value="1"/>
</dbReference>
<keyword evidence="4" id="KW-0862">Zinc</keyword>
<dbReference type="GO" id="GO:0033528">
    <property type="term" value="P:S-methylmethionine cycle"/>
    <property type="evidence" value="ECO:0007669"/>
    <property type="project" value="TreeGrafter"/>
</dbReference>
<feature type="domain" description="Hcy-binding" evidence="5">
    <location>
        <begin position="1"/>
        <end position="288"/>
    </location>
</feature>
<keyword evidence="1" id="KW-0489">Methyltransferase</keyword>
<name>A0A6J6F6A3_9ZZZZ</name>
<dbReference type="GO" id="GO:0008270">
    <property type="term" value="F:zinc ion binding"/>
    <property type="evidence" value="ECO:0007669"/>
    <property type="project" value="InterPro"/>
</dbReference>
<dbReference type="SUPFAM" id="SSF82282">
    <property type="entry name" value="Homocysteine S-methyltransferase"/>
    <property type="match status" value="1"/>
</dbReference>
<dbReference type="EMBL" id="CAEZUE010000002">
    <property type="protein sequence ID" value="CAB4583159.1"/>
    <property type="molecule type" value="Genomic_DNA"/>
</dbReference>
<dbReference type="Pfam" id="PF02574">
    <property type="entry name" value="S-methyl_trans"/>
    <property type="match status" value="1"/>
</dbReference>
<dbReference type="PIRSF" id="PIRSF037505">
    <property type="entry name" value="Betaine_HMT"/>
    <property type="match status" value="1"/>
</dbReference>
<evidence type="ECO:0000313" key="6">
    <source>
        <dbReference type="EMBL" id="CAB4583159.1"/>
    </source>
</evidence>
<dbReference type="InterPro" id="IPR051486">
    <property type="entry name" value="Hcy_S-methyltransferase"/>
</dbReference>
<evidence type="ECO:0000259" key="5">
    <source>
        <dbReference type="PROSITE" id="PS50970"/>
    </source>
</evidence>
<dbReference type="GO" id="GO:0032259">
    <property type="term" value="P:methylation"/>
    <property type="evidence" value="ECO:0007669"/>
    <property type="project" value="UniProtKB-KW"/>
</dbReference>
<evidence type="ECO:0000256" key="4">
    <source>
        <dbReference type="ARBA" id="ARBA00022833"/>
    </source>
</evidence>
<dbReference type="InterPro" id="IPR003726">
    <property type="entry name" value="HCY_dom"/>
</dbReference>
<sequence>MTDSPITLLDGGLSTALAELGHSSDGPLWTGELLLNYPESVTAAHRSFVDAGAGILITGSYQLSRDGGKLAGWSDDDVTTALRNSTTAARLASDEGTLVASSIGPFGATLTGGAEFTGDYGIGWNLVRDFHANRLDVLLSTEPDLLAIETMPDLTEIDIILNLVSERAPDLPFWVSCTIGEVGVTRVGQPFQDVASRVEGHASAIAVGINCSAPHLIAPSLATIDTELPFIVYPNLGQKWDGHSQRWIGEGITASTVDLAEWVALGARIIGGCCGYGDVEIREIAHRVGSLNSQA</sequence>
<protein>
    <submittedName>
        <fullName evidence="6">Unannotated protein</fullName>
    </submittedName>
</protein>
<dbReference type="GO" id="GO:0009086">
    <property type="term" value="P:methionine biosynthetic process"/>
    <property type="evidence" value="ECO:0007669"/>
    <property type="project" value="InterPro"/>
</dbReference>